<dbReference type="InterPro" id="IPR013216">
    <property type="entry name" value="Methyltransf_11"/>
</dbReference>
<dbReference type="CDD" id="cd02440">
    <property type="entry name" value="AdoMet_MTases"/>
    <property type="match status" value="1"/>
</dbReference>
<evidence type="ECO:0000259" key="1">
    <source>
        <dbReference type="Pfam" id="PF08241"/>
    </source>
</evidence>
<feature type="domain" description="Methyltransferase type 11" evidence="1">
    <location>
        <begin position="41"/>
        <end position="131"/>
    </location>
</feature>
<comment type="caution">
    <text evidence="2">The sequence shown here is derived from an EMBL/GenBank/DDBJ whole genome shotgun (WGS) entry which is preliminary data.</text>
</comment>
<dbReference type="Proteomes" id="UP000034544">
    <property type="component" value="Unassembled WGS sequence"/>
</dbReference>
<evidence type="ECO:0000313" key="2">
    <source>
        <dbReference type="EMBL" id="KKS07499.1"/>
    </source>
</evidence>
<name>A0A0G0W383_UNCKA</name>
<protein>
    <submittedName>
        <fullName evidence="2">Two-component response regulator</fullName>
    </submittedName>
</protein>
<dbReference type="PANTHER" id="PTHR43861">
    <property type="entry name" value="TRANS-ACONITATE 2-METHYLTRANSFERASE-RELATED"/>
    <property type="match status" value="1"/>
</dbReference>
<reference evidence="2 3" key="1">
    <citation type="journal article" date="2015" name="Nature">
        <title>rRNA introns, odd ribosomes, and small enigmatic genomes across a large radiation of phyla.</title>
        <authorList>
            <person name="Brown C.T."/>
            <person name="Hug L.A."/>
            <person name="Thomas B.C."/>
            <person name="Sharon I."/>
            <person name="Castelle C.J."/>
            <person name="Singh A."/>
            <person name="Wilkins M.J."/>
            <person name="Williams K.H."/>
            <person name="Banfield J.F."/>
        </authorList>
    </citation>
    <scope>NUCLEOTIDE SEQUENCE [LARGE SCALE GENOMIC DNA]</scope>
</reference>
<organism evidence="2 3">
    <name type="scientific">candidate division WWE3 bacterium GW2011_GWE1_41_27</name>
    <dbReference type="NCBI Taxonomy" id="1619131"/>
    <lineage>
        <taxon>Bacteria</taxon>
        <taxon>Katanobacteria</taxon>
    </lineage>
</organism>
<dbReference type="Gene3D" id="3.40.50.150">
    <property type="entry name" value="Vaccinia Virus protein VP39"/>
    <property type="match status" value="1"/>
</dbReference>
<accession>A0A0G0W383</accession>
<dbReference type="InterPro" id="IPR029063">
    <property type="entry name" value="SAM-dependent_MTases_sf"/>
</dbReference>
<gene>
    <name evidence="2" type="ORF">UU59_C0006G0031</name>
</gene>
<dbReference type="EMBL" id="LCBF01000006">
    <property type="protein sequence ID" value="KKS07499.1"/>
    <property type="molecule type" value="Genomic_DNA"/>
</dbReference>
<dbReference type="AlphaFoldDB" id="A0A0G0W383"/>
<evidence type="ECO:0000313" key="3">
    <source>
        <dbReference type="Proteomes" id="UP000034544"/>
    </source>
</evidence>
<dbReference type="SUPFAM" id="SSF53335">
    <property type="entry name" value="S-adenosyl-L-methionine-dependent methyltransferases"/>
    <property type="match status" value="1"/>
</dbReference>
<proteinExistence type="predicted"/>
<dbReference type="Pfam" id="PF08241">
    <property type="entry name" value="Methyltransf_11"/>
    <property type="match status" value="1"/>
</dbReference>
<sequence length="225" mass="24849">MNSGTFSEMKYSDARWAGISKPENIRIATALELIGKNKKVLDIGAYNGKISKKIKELGNEVWAADATDAFAGEFTGAGIQFAKVNIEEKLPYVDSMFDVVFAGEVIEHLVNTDGFIEELKRILKKDGFLVLTTPNTASLARRALLFLGRNPFFEASYTHPGEVAAGHLRYFTYDLLRDFLKLHGFSISVRTSDVVNFSGSISSSFLARLFPALGRSLILKAVVEK</sequence>